<gene>
    <name evidence="19" type="primary">SERINC2</name>
</gene>
<feature type="compositionally biased region" description="Polar residues" evidence="15">
    <location>
        <begin position="649"/>
        <end position="667"/>
    </location>
</feature>
<keyword evidence="5" id="KW-0479">Metal-binding</keyword>
<dbReference type="InterPro" id="IPR005016">
    <property type="entry name" value="TDE1/TMS"/>
</dbReference>
<feature type="transmembrane region" description="Helical" evidence="16">
    <location>
        <begin position="93"/>
        <end position="113"/>
    </location>
</feature>
<feature type="compositionally biased region" description="Basic and acidic residues" evidence="15">
    <location>
        <begin position="584"/>
        <end position="600"/>
    </location>
</feature>
<dbReference type="Proteomes" id="UP000694569">
    <property type="component" value="Unplaced"/>
</dbReference>
<feature type="region of interest" description="Disordered" evidence="15">
    <location>
        <begin position="919"/>
        <end position="998"/>
    </location>
</feature>
<evidence type="ECO:0000256" key="13">
    <source>
        <dbReference type="ARBA" id="ARBA00023242"/>
    </source>
</evidence>
<dbReference type="GO" id="GO:0008270">
    <property type="term" value="F:zinc ion binding"/>
    <property type="evidence" value="ECO:0007669"/>
    <property type="project" value="UniProtKB-KW"/>
</dbReference>
<accession>A0A8C5LWW4</accession>
<keyword evidence="10" id="KW-0805">Transcription regulation</keyword>
<feature type="compositionally biased region" description="Basic and acidic residues" evidence="15">
    <location>
        <begin position="452"/>
        <end position="482"/>
    </location>
</feature>
<keyword evidence="12" id="KW-0804">Transcription</keyword>
<feature type="transmembrane region" description="Helical" evidence="16">
    <location>
        <begin position="380"/>
        <end position="401"/>
    </location>
</feature>
<keyword evidence="13" id="KW-0539">Nucleus</keyword>
<evidence type="ECO:0000256" key="4">
    <source>
        <dbReference type="ARBA" id="ARBA00022692"/>
    </source>
</evidence>
<reference evidence="19" key="2">
    <citation type="submission" date="2025-09" db="UniProtKB">
        <authorList>
            <consortium name="Ensembl"/>
        </authorList>
    </citation>
    <scope>IDENTIFICATION</scope>
</reference>
<evidence type="ECO:0000259" key="18">
    <source>
        <dbReference type="PROSITE" id="PS50157"/>
    </source>
</evidence>
<feature type="transmembrane region" description="Helical" evidence="16">
    <location>
        <begin position="152"/>
        <end position="174"/>
    </location>
</feature>
<evidence type="ECO:0000256" key="1">
    <source>
        <dbReference type="ARBA" id="ARBA00004123"/>
    </source>
</evidence>
<evidence type="ECO:0000313" key="19">
    <source>
        <dbReference type="Ensembl" id="ENSLLEP00000003469.1"/>
    </source>
</evidence>
<feature type="domain" description="C2H2-type" evidence="18">
    <location>
        <begin position="508"/>
        <end position="535"/>
    </location>
</feature>
<feature type="domain" description="C2H2-type" evidence="18">
    <location>
        <begin position="536"/>
        <end position="565"/>
    </location>
</feature>
<dbReference type="Ensembl" id="ENSLLET00000003633.1">
    <property type="protein sequence ID" value="ENSLLEP00000003469.1"/>
    <property type="gene ID" value="ENSLLEG00000002232.1"/>
</dbReference>
<feature type="compositionally biased region" description="Low complexity" evidence="15">
    <location>
        <begin position="955"/>
        <end position="967"/>
    </location>
</feature>
<dbReference type="PANTHER" id="PTHR45944:SF5">
    <property type="entry name" value="TRANSCRIPTION FACTOR HIVEP3"/>
    <property type="match status" value="1"/>
</dbReference>
<feature type="transmembrane region" description="Helical" evidence="16">
    <location>
        <begin position="42"/>
        <end position="61"/>
    </location>
</feature>
<evidence type="ECO:0000256" key="7">
    <source>
        <dbReference type="ARBA" id="ARBA00022771"/>
    </source>
</evidence>
<feature type="compositionally biased region" description="Acidic residues" evidence="15">
    <location>
        <begin position="601"/>
        <end position="626"/>
    </location>
</feature>
<evidence type="ECO:0000256" key="9">
    <source>
        <dbReference type="ARBA" id="ARBA00022989"/>
    </source>
</evidence>
<keyword evidence="6" id="KW-0677">Repeat</keyword>
<keyword evidence="4 16" id="KW-0812">Transmembrane</keyword>
<dbReference type="InterPro" id="IPR051969">
    <property type="entry name" value="Zinc-finger_DNA-bd_regulators"/>
</dbReference>
<keyword evidence="20" id="KW-1185">Reference proteome</keyword>
<dbReference type="FunFam" id="3.30.160.60:FF:000145">
    <property type="entry name" value="Zinc finger protein 574"/>
    <property type="match status" value="1"/>
</dbReference>
<feature type="compositionally biased region" description="Polar residues" evidence="15">
    <location>
        <begin position="968"/>
        <end position="988"/>
    </location>
</feature>
<evidence type="ECO:0000256" key="14">
    <source>
        <dbReference type="PROSITE-ProRule" id="PRU00042"/>
    </source>
</evidence>
<keyword evidence="8" id="KW-0862">Zinc</keyword>
<comment type="similarity">
    <text evidence="3">Belongs to the TDE1 family.</text>
</comment>
<dbReference type="SMART" id="SM00355">
    <property type="entry name" value="ZnF_C2H2"/>
    <property type="match status" value="2"/>
</dbReference>
<evidence type="ECO:0000256" key="2">
    <source>
        <dbReference type="ARBA" id="ARBA00004141"/>
    </source>
</evidence>
<evidence type="ECO:0000256" key="16">
    <source>
        <dbReference type="SAM" id="Phobius"/>
    </source>
</evidence>
<dbReference type="Pfam" id="PF00096">
    <property type="entry name" value="zf-C2H2"/>
    <property type="match status" value="2"/>
</dbReference>
<sequence>MGACLGVCSLLSCASCLCGSAQCLLCACCPSTKSSTATRLSFSIFLLLGTLVACIMIIPGVEQGLQKIPFLCNTATISGSVDCNIVVGHEAVYRMCFAMAAFFFLFMLLMICVQSSRDPRAYVQNGFWFFKFLILVGITVGAFFIPHGTFTIVWYYFGMVGGFIFILVQLILIIDLAHSWSQSWLQLAEDGNTKCWYAALLICTFLLYAASIVAIVFLYIYYTKSDNCTANKVFISLNLIFCVIVSIVSILPKVQEAQPHSGLLQASVITLYTMYVTWSAMANVPDPTCNPTLLAFVTNSTSTSSATTQDQWWDAPSIVGLVIFILCTLFISLRSSNNAQVNKLMQTEDSSAESGVPIAEDGAHRAYNNEDDSVAYSYSFFHFCLFIASLYIMMTLTNWYLPSQTGQSLSSPWSAVWVKISSSWVPTVLKPPKRKGGSLFPPTLKAHLPPQARKETPKTEKEEEKRSKSEETGKTARRGEPSRIRIFDGGYKSNEEYIYVRGRGRGKYVCEECGIRCKKPSMLKKHIRTHTDLRPYVCKHCNFAFKTKGNLTKHMKSKAHSKKCQELGLVPPSLSELEADEGTSEERWQDIDVVEEHQFSDLEDTDDEEDSEDDEDDDDDEEEESQEEKPPDPSPTTSATHSPSRDLDSTNMSPTYQFSPNPASTTEPSEKESQALLVSSHSAPHRRWSPGKDLSCYRVIPSRRHLLQKRESSPKCFSPTGSSSPRRGMSPCQRLQSREVSPLRCVSPQHLSPHCDLSPRSYMAPEHTASPPRRHMSPSREVASVRYAAFRSGLATPPRYPSPGREEQHLSRMDSQTQFKAQQGVFPSVVLPHRTQDPEPGGHTKPGSSSFFTLRPLRPPHIPHSTARGQENLFTHLPLHSQDLQRTPYPMIPIGGIQMVQARPSPQPSLLGPLLSELKQESPKEGPAHAPQQEGSEEQLRTNRRGEEVEDRVIPSPSTAPQSSPSSTYCQTVSSPSRLGTPHASSGPLTGEDNEGEG</sequence>
<feature type="region of interest" description="Disordered" evidence="15">
    <location>
        <begin position="756"/>
        <end position="779"/>
    </location>
</feature>
<dbReference type="GO" id="GO:0005634">
    <property type="term" value="C:nucleus"/>
    <property type="evidence" value="ECO:0007669"/>
    <property type="project" value="UniProtKB-SubCell"/>
</dbReference>
<feature type="transmembrane region" description="Helical" evidence="16">
    <location>
        <begin position="195"/>
        <end position="221"/>
    </location>
</feature>
<evidence type="ECO:0000256" key="3">
    <source>
        <dbReference type="ARBA" id="ARBA00006665"/>
    </source>
</evidence>
<evidence type="ECO:0000256" key="10">
    <source>
        <dbReference type="ARBA" id="ARBA00023015"/>
    </source>
</evidence>
<dbReference type="GeneTree" id="ENSGT01030000234623"/>
<evidence type="ECO:0000256" key="8">
    <source>
        <dbReference type="ARBA" id="ARBA00022833"/>
    </source>
</evidence>
<feature type="compositionally biased region" description="Basic and acidic residues" evidence="15">
    <location>
        <begin position="938"/>
        <end position="953"/>
    </location>
</feature>
<keyword evidence="9 16" id="KW-1133">Transmembrane helix</keyword>
<feature type="transmembrane region" description="Helical" evidence="16">
    <location>
        <begin position="125"/>
        <end position="146"/>
    </location>
</feature>
<evidence type="ECO:0000256" key="11">
    <source>
        <dbReference type="ARBA" id="ARBA00023136"/>
    </source>
</evidence>
<dbReference type="FunFam" id="3.30.160.60:FF:000083">
    <property type="entry name" value="Immunodeficiency virus type I enhancer binding protein 1"/>
    <property type="match status" value="1"/>
</dbReference>
<evidence type="ECO:0000313" key="20">
    <source>
        <dbReference type="Proteomes" id="UP000694569"/>
    </source>
</evidence>
<dbReference type="PANTHER" id="PTHR45944">
    <property type="entry name" value="SCHNURRI, ISOFORM F"/>
    <property type="match status" value="1"/>
</dbReference>
<feature type="signal peptide" evidence="17">
    <location>
        <begin position="1"/>
        <end position="23"/>
    </location>
</feature>
<feature type="transmembrane region" description="Helical" evidence="16">
    <location>
        <begin position="315"/>
        <end position="333"/>
    </location>
</feature>
<name>A0A8C5LWW4_9ANUR</name>
<dbReference type="PROSITE" id="PS00028">
    <property type="entry name" value="ZINC_FINGER_C2H2_1"/>
    <property type="match status" value="2"/>
</dbReference>
<feature type="region of interest" description="Disordered" evidence="15">
    <location>
        <begin position="576"/>
        <end position="735"/>
    </location>
</feature>
<keyword evidence="7 14" id="KW-0863">Zinc-finger</keyword>
<dbReference type="OrthoDB" id="5963193at2759"/>
<dbReference type="GO" id="GO:0000981">
    <property type="term" value="F:DNA-binding transcription factor activity, RNA polymerase II-specific"/>
    <property type="evidence" value="ECO:0007669"/>
    <property type="project" value="TreeGrafter"/>
</dbReference>
<keyword evidence="17" id="KW-0732">Signal</keyword>
<dbReference type="AlphaFoldDB" id="A0A8C5LWW4"/>
<organism evidence="19 20">
    <name type="scientific">Leptobrachium leishanense</name>
    <name type="common">Leishan spiny toad</name>
    <dbReference type="NCBI Taxonomy" id="445787"/>
    <lineage>
        <taxon>Eukaryota</taxon>
        <taxon>Metazoa</taxon>
        <taxon>Chordata</taxon>
        <taxon>Craniata</taxon>
        <taxon>Vertebrata</taxon>
        <taxon>Euteleostomi</taxon>
        <taxon>Amphibia</taxon>
        <taxon>Batrachia</taxon>
        <taxon>Anura</taxon>
        <taxon>Pelobatoidea</taxon>
        <taxon>Megophryidae</taxon>
        <taxon>Leptobrachium</taxon>
    </lineage>
</organism>
<reference evidence="19" key="1">
    <citation type="submission" date="2025-08" db="UniProtKB">
        <authorList>
            <consortium name="Ensembl"/>
        </authorList>
    </citation>
    <scope>IDENTIFICATION</scope>
</reference>
<dbReference type="InterPro" id="IPR013087">
    <property type="entry name" value="Znf_C2H2_type"/>
</dbReference>
<feature type="chain" id="PRO_5034270072" evidence="17">
    <location>
        <begin position="24"/>
        <end position="998"/>
    </location>
</feature>
<dbReference type="SUPFAM" id="SSF57667">
    <property type="entry name" value="beta-beta-alpha zinc fingers"/>
    <property type="match status" value="1"/>
</dbReference>
<dbReference type="Gene3D" id="3.30.160.60">
    <property type="entry name" value="Classic Zinc Finger"/>
    <property type="match status" value="2"/>
</dbReference>
<evidence type="ECO:0000256" key="5">
    <source>
        <dbReference type="ARBA" id="ARBA00022723"/>
    </source>
</evidence>
<dbReference type="Pfam" id="PF03348">
    <property type="entry name" value="Serinc"/>
    <property type="match status" value="1"/>
</dbReference>
<evidence type="ECO:0000256" key="17">
    <source>
        <dbReference type="SAM" id="SignalP"/>
    </source>
</evidence>
<feature type="region of interest" description="Disordered" evidence="15">
    <location>
        <begin position="435"/>
        <end position="482"/>
    </location>
</feature>
<evidence type="ECO:0000256" key="12">
    <source>
        <dbReference type="ARBA" id="ARBA00023163"/>
    </source>
</evidence>
<evidence type="ECO:0000256" key="6">
    <source>
        <dbReference type="ARBA" id="ARBA00022737"/>
    </source>
</evidence>
<dbReference type="GO" id="GO:0000978">
    <property type="term" value="F:RNA polymerase II cis-regulatory region sequence-specific DNA binding"/>
    <property type="evidence" value="ECO:0007669"/>
    <property type="project" value="TreeGrafter"/>
</dbReference>
<feature type="transmembrane region" description="Helical" evidence="16">
    <location>
        <begin position="233"/>
        <end position="251"/>
    </location>
</feature>
<protein>
    <submittedName>
        <fullName evidence="19">Serine incorporator 2</fullName>
    </submittedName>
</protein>
<feature type="transmembrane region" description="Helical" evidence="16">
    <location>
        <begin position="263"/>
        <end position="281"/>
    </location>
</feature>
<feature type="region of interest" description="Disordered" evidence="15">
    <location>
        <begin position="831"/>
        <end position="867"/>
    </location>
</feature>
<evidence type="ECO:0000256" key="15">
    <source>
        <dbReference type="SAM" id="MobiDB-lite"/>
    </source>
</evidence>
<keyword evidence="11 16" id="KW-0472">Membrane</keyword>
<dbReference type="InterPro" id="IPR036236">
    <property type="entry name" value="Znf_C2H2_sf"/>
</dbReference>
<dbReference type="GO" id="GO:0016020">
    <property type="term" value="C:membrane"/>
    <property type="evidence" value="ECO:0007669"/>
    <property type="project" value="UniProtKB-SubCell"/>
</dbReference>
<dbReference type="PROSITE" id="PS50157">
    <property type="entry name" value="ZINC_FINGER_C2H2_2"/>
    <property type="match status" value="2"/>
</dbReference>
<comment type="subcellular location">
    <subcellularLocation>
        <location evidence="2">Membrane</location>
        <topology evidence="2">Multi-pass membrane protein</topology>
    </subcellularLocation>
    <subcellularLocation>
        <location evidence="1">Nucleus</location>
    </subcellularLocation>
</comment>
<proteinExistence type="inferred from homology"/>